<dbReference type="GO" id="GO:0003700">
    <property type="term" value="F:DNA-binding transcription factor activity"/>
    <property type="evidence" value="ECO:0007669"/>
    <property type="project" value="TreeGrafter"/>
</dbReference>
<dbReference type="Pfam" id="PF00356">
    <property type="entry name" value="LacI"/>
    <property type="match status" value="1"/>
</dbReference>
<keyword evidence="6" id="KW-1185">Reference proteome</keyword>
<evidence type="ECO:0000256" key="3">
    <source>
        <dbReference type="ARBA" id="ARBA00023163"/>
    </source>
</evidence>
<keyword evidence="3" id="KW-0804">Transcription</keyword>
<dbReference type="InterPro" id="IPR046335">
    <property type="entry name" value="LacI/GalR-like_sensor"/>
</dbReference>
<dbReference type="InterPro" id="IPR000843">
    <property type="entry name" value="HTH_LacI"/>
</dbReference>
<dbReference type="CDD" id="cd06267">
    <property type="entry name" value="PBP1_LacI_sugar_binding-like"/>
    <property type="match status" value="1"/>
</dbReference>
<dbReference type="Gene3D" id="3.40.50.2300">
    <property type="match status" value="2"/>
</dbReference>
<dbReference type="SUPFAM" id="SSF53822">
    <property type="entry name" value="Periplasmic binding protein-like I"/>
    <property type="match status" value="1"/>
</dbReference>
<dbReference type="PROSITE" id="PS00356">
    <property type="entry name" value="HTH_LACI_1"/>
    <property type="match status" value="1"/>
</dbReference>
<dbReference type="PATRIC" id="fig|273678.4.peg.819"/>
<sequence length="335" mass="35743">MTQPTMQDVARLAGVSSKTVSNVINDRPYVSAETRARVEQAIAELDYKLNLAARNLRSGRSGVIGLAVPSLTVAYFAELAEAAIVAAEEHGLVVQIERTGSLERERALLASPRLQHIDGLILNPMDHRSEELASVELTLPTVVLGDHPVGGAAVHISTDQRAVASLATEHLLLTGRRRIAVIGARHGDRHGSAAHRFEGYRSVIERAGIAYDPALVAEADPWTQVDGSAAMRELLARDVAFDAVLAFNDSLAFGAMRALGDAGRLVPGDVAVIGIDNVAEAAYSMPSLTTVDLGIRRTAETAVQLLAAQFAESSPPPQQRLLVEFGLVERESTAR</sequence>
<dbReference type="Pfam" id="PF13377">
    <property type="entry name" value="Peripla_BP_3"/>
    <property type="match status" value="1"/>
</dbReference>
<accession>A0A0M2HW33</accession>
<dbReference type="PRINTS" id="PR00036">
    <property type="entry name" value="HTHLACI"/>
</dbReference>
<dbReference type="InterPro" id="IPR028082">
    <property type="entry name" value="Peripla_BP_I"/>
</dbReference>
<dbReference type="CDD" id="cd01392">
    <property type="entry name" value="HTH_LacI"/>
    <property type="match status" value="1"/>
</dbReference>
<dbReference type="OrthoDB" id="2854648at2"/>
<dbReference type="Proteomes" id="UP000033900">
    <property type="component" value="Unassembled WGS sequence"/>
</dbReference>
<dbReference type="SUPFAM" id="SSF47413">
    <property type="entry name" value="lambda repressor-like DNA-binding domains"/>
    <property type="match status" value="1"/>
</dbReference>
<dbReference type="PANTHER" id="PTHR30146">
    <property type="entry name" value="LACI-RELATED TRANSCRIPTIONAL REPRESSOR"/>
    <property type="match status" value="1"/>
</dbReference>
<gene>
    <name evidence="5" type="primary">galS</name>
    <name evidence="5" type="ORF">RS84_00825</name>
</gene>
<evidence type="ECO:0000313" key="5">
    <source>
        <dbReference type="EMBL" id="KJL48658.1"/>
    </source>
</evidence>
<protein>
    <submittedName>
        <fullName evidence="5">HTH-type transcriptional regulator GalS</fullName>
    </submittedName>
</protein>
<dbReference type="STRING" id="273678.RS84_00825"/>
<dbReference type="Gene3D" id="1.10.260.40">
    <property type="entry name" value="lambda repressor-like DNA-binding domains"/>
    <property type="match status" value="1"/>
</dbReference>
<dbReference type="GO" id="GO:0000976">
    <property type="term" value="F:transcription cis-regulatory region binding"/>
    <property type="evidence" value="ECO:0007669"/>
    <property type="project" value="TreeGrafter"/>
</dbReference>
<organism evidence="5 6">
    <name type="scientific">Microbacterium hydrocarbonoxydans</name>
    <dbReference type="NCBI Taxonomy" id="273678"/>
    <lineage>
        <taxon>Bacteria</taxon>
        <taxon>Bacillati</taxon>
        <taxon>Actinomycetota</taxon>
        <taxon>Actinomycetes</taxon>
        <taxon>Micrococcales</taxon>
        <taxon>Microbacteriaceae</taxon>
        <taxon>Microbacterium</taxon>
    </lineage>
</organism>
<evidence type="ECO:0000313" key="6">
    <source>
        <dbReference type="Proteomes" id="UP000033900"/>
    </source>
</evidence>
<evidence type="ECO:0000256" key="2">
    <source>
        <dbReference type="ARBA" id="ARBA00023125"/>
    </source>
</evidence>
<dbReference type="SMART" id="SM00354">
    <property type="entry name" value="HTH_LACI"/>
    <property type="match status" value="1"/>
</dbReference>
<feature type="domain" description="HTH lacI-type" evidence="4">
    <location>
        <begin position="4"/>
        <end position="58"/>
    </location>
</feature>
<dbReference type="InterPro" id="IPR010982">
    <property type="entry name" value="Lambda_DNA-bd_dom_sf"/>
</dbReference>
<keyword evidence="1" id="KW-0805">Transcription regulation</keyword>
<dbReference type="EMBL" id="JYJB01000006">
    <property type="protein sequence ID" value="KJL48658.1"/>
    <property type="molecule type" value="Genomic_DNA"/>
</dbReference>
<dbReference type="PANTHER" id="PTHR30146:SF109">
    <property type="entry name" value="HTH-TYPE TRANSCRIPTIONAL REGULATOR GALS"/>
    <property type="match status" value="1"/>
</dbReference>
<dbReference type="PROSITE" id="PS50932">
    <property type="entry name" value="HTH_LACI_2"/>
    <property type="match status" value="1"/>
</dbReference>
<dbReference type="RefSeq" id="WP_045256489.1">
    <property type="nucleotide sequence ID" value="NZ_JYJB01000006.1"/>
</dbReference>
<name>A0A0M2HW33_9MICO</name>
<keyword evidence="2" id="KW-0238">DNA-binding</keyword>
<proteinExistence type="predicted"/>
<evidence type="ECO:0000259" key="4">
    <source>
        <dbReference type="PROSITE" id="PS50932"/>
    </source>
</evidence>
<comment type="caution">
    <text evidence="5">The sequence shown here is derived from an EMBL/GenBank/DDBJ whole genome shotgun (WGS) entry which is preliminary data.</text>
</comment>
<reference evidence="5 6" key="1">
    <citation type="submission" date="2015-02" db="EMBL/GenBank/DDBJ databases">
        <title>Draft genome sequences of ten Microbacterium spp. with emphasis on heavy metal contaminated environments.</title>
        <authorList>
            <person name="Corretto E."/>
        </authorList>
    </citation>
    <scope>NUCLEOTIDE SEQUENCE [LARGE SCALE GENOMIC DNA]</scope>
    <source>
        <strain evidence="5 6">SA35</strain>
    </source>
</reference>
<evidence type="ECO:0000256" key="1">
    <source>
        <dbReference type="ARBA" id="ARBA00023015"/>
    </source>
</evidence>
<dbReference type="AlphaFoldDB" id="A0A0M2HW33"/>